<evidence type="ECO:0000256" key="6">
    <source>
        <dbReference type="SAM" id="Phobius"/>
    </source>
</evidence>
<organism evidence="7 8">
    <name type="scientific">Aureimonas glaciei</name>
    <dbReference type="NCBI Taxonomy" id="1776957"/>
    <lineage>
        <taxon>Bacteria</taxon>
        <taxon>Pseudomonadati</taxon>
        <taxon>Pseudomonadota</taxon>
        <taxon>Alphaproteobacteria</taxon>
        <taxon>Hyphomicrobiales</taxon>
        <taxon>Aurantimonadaceae</taxon>
        <taxon>Aureimonas</taxon>
    </lineage>
</organism>
<name>A0A916Y0Z7_9HYPH</name>
<evidence type="ECO:0000313" key="8">
    <source>
        <dbReference type="Proteomes" id="UP000613160"/>
    </source>
</evidence>
<evidence type="ECO:0000256" key="2">
    <source>
        <dbReference type="ARBA" id="ARBA00009773"/>
    </source>
</evidence>
<accession>A0A916Y0Z7</accession>
<proteinExistence type="inferred from homology"/>
<dbReference type="AlphaFoldDB" id="A0A916Y0Z7"/>
<evidence type="ECO:0000313" key="7">
    <source>
        <dbReference type="EMBL" id="GGD24883.1"/>
    </source>
</evidence>
<dbReference type="InterPro" id="IPR002549">
    <property type="entry name" value="AI-2E-like"/>
</dbReference>
<protein>
    <submittedName>
        <fullName evidence="7">AI-2E family transporter</fullName>
    </submittedName>
</protein>
<comment type="similarity">
    <text evidence="2">Belongs to the autoinducer-2 exporter (AI-2E) (TC 2.A.86) family.</text>
</comment>
<dbReference type="EMBL" id="BMJJ01000007">
    <property type="protein sequence ID" value="GGD24883.1"/>
    <property type="molecule type" value="Genomic_DNA"/>
</dbReference>
<gene>
    <name evidence="7" type="ORF">GCM10011335_29800</name>
</gene>
<keyword evidence="8" id="KW-1185">Reference proteome</keyword>
<dbReference type="PANTHER" id="PTHR21716:SF62">
    <property type="entry name" value="TRANSPORT PROTEIN YDBI-RELATED"/>
    <property type="match status" value="1"/>
</dbReference>
<comment type="subcellular location">
    <subcellularLocation>
        <location evidence="1">Membrane</location>
        <topology evidence="1">Multi-pass membrane protein</topology>
    </subcellularLocation>
</comment>
<feature type="transmembrane region" description="Helical" evidence="6">
    <location>
        <begin position="217"/>
        <end position="245"/>
    </location>
</feature>
<dbReference type="GO" id="GO:0016020">
    <property type="term" value="C:membrane"/>
    <property type="evidence" value="ECO:0007669"/>
    <property type="project" value="UniProtKB-SubCell"/>
</dbReference>
<dbReference type="PANTHER" id="PTHR21716">
    <property type="entry name" value="TRANSMEMBRANE PROTEIN"/>
    <property type="match status" value="1"/>
</dbReference>
<dbReference type="GO" id="GO:0055085">
    <property type="term" value="P:transmembrane transport"/>
    <property type="evidence" value="ECO:0007669"/>
    <property type="project" value="TreeGrafter"/>
</dbReference>
<dbReference type="Pfam" id="PF01594">
    <property type="entry name" value="AI-2E_transport"/>
    <property type="match status" value="1"/>
</dbReference>
<evidence type="ECO:0000256" key="4">
    <source>
        <dbReference type="ARBA" id="ARBA00022989"/>
    </source>
</evidence>
<keyword evidence="4 6" id="KW-1133">Transmembrane helix</keyword>
<comment type="caution">
    <text evidence="7">The sequence shown here is derived from an EMBL/GenBank/DDBJ whole genome shotgun (WGS) entry which is preliminary data.</text>
</comment>
<reference evidence="7" key="2">
    <citation type="submission" date="2020-09" db="EMBL/GenBank/DDBJ databases">
        <authorList>
            <person name="Sun Q."/>
            <person name="Zhou Y."/>
        </authorList>
    </citation>
    <scope>NUCLEOTIDE SEQUENCE</scope>
    <source>
        <strain evidence="7">CGMCC 1.15493</strain>
    </source>
</reference>
<evidence type="ECO:0000256" key="3">
    <source>
        <dbReference type="ARBA" id="ARBA00022692"/>
    </source>
</evidence>
<dbReference type="RefSeq" id="WP_188852052.1">
    <property type="nucleotide sequence ID" value="NZ_BMJJ01000007.1"/>
</dbReference>
<evidence type="ECO:0000256" key="1">
    <source>
        <dbReference type="ARBA" id="ARBA00004141"/>
    </source>
</evidence>
<evidence type="ECO:0000256" key="5">
    <source>
        <dbReference type="ARBA" id="ARBA00023136"/>
    </source>
</evidence>
<sequence length="336" mass="35054">MTRRTVSLSVLCATFVLLLWLAPDVLLVVFAGILMAVFLRGGGDWVAGRLGVKGGYGVAIFCVALTASALVFLGFAGAALADQVQQLWDRLPEAVATLRSYVDDHAWISKALDKFDPAAVAPSGSGATSALSSTFGAVGNAVIIAFVGIYGAAAPSTYIHGFVSVVAPSARPKARSMLGESGIALQGWLKAQFVSMAVVGFLTGLGLWILGVSLWPILAVLAAFLTFIPNIGPVLALVPAVLLGLADGFSTALWIVALYVTVQAIESYLVTPQVQESAVSLPPALTIAFQLLFGVLFGVLGLALATPLAAVLLRVGRKFYVEDYLDKEAPSFDGIR</sequence>
<feature type="transmembrane region" description="Helical" evidence="6">
    <location>
        <begin position="12"/>
        <end position="38"/>
    </location>
</feature>
<dbReference type="Proteomes" id="UP000613160">
    <property type="component" value="Unassembled WGS sequence"/>
</dbReference>
<reference evidence="7" key="1">
    <citation type="journal article" date="2014" name="Int. J. Syst. Evol. Microbiol.">
        <title>Complete genome sequence of Corynebacterium casei LMG S-19264T (=DSM 44701T), isolated from a smear-ripened cheese.</title>
        <authorList>
            <consortium name="US DOE Joint Genome Institute (JGI-PGF)"/>
            <person name="Walter F."/>
            <person name="Albersmeier A."/>
            <person name="Kalinowski J."/>
            <person name="Ruckert C."/>
        </authorList>
    </citation>
    <scope>NUCLEOTIDE SEQUENCE</scope>
    <source>
        <strain evidence="7">CGMCC 1.15493</strain>
    </source>
</reference>
<feature type="transmembrane region" description="Helical" evidence="6">
    <location>
        <begin position="58"/>
        <end position="81"/>
    </location>
</feature>
<keyword evidence="5 6" id="KW-0472">Membrane</keyword>
<feature type="transmembrane region" description="Helical" evidence="6">
    <location>
        <begin position="291"/>
        <end position="313"/>
    </location>
</feature>
<keyword evidence="3 6" id="KW-0812">Transmembrane</keyword>